<dbReference type="PANTHER" id="PTHR31297">
    <property type="entry name" value="GLUCAN ENDO-1,6-BETA-GLUCOSIDASE B"/>
    <property type="match status" value="1"/>
</dbReference>
<keyword evidence="8" id="KW-0472">Membrane</keyword>
<dbReference type="InterPro" id="IPR001547">
    <property type="entry name" value="Glyco_hydro_5"/>
</dbReference>
<dbReference type="GO" id="GO:0004338">
    <property type="term" value="F:glucan exo-1,3-beta-glucosidase activity"/>
    <property type="evidence" value="ECO:0007669"/>
    <property type="project" value="UniProtKB-EC"/>
</dbReference>
<evidence type="ECO:0000256" key="13">
    <source>
        <dbReference type="ARBA" id="ARBA00037126"/>
    </source>
</evidence>
<dbReference type="InterPro" id="IPR018087">
    <property type="entry name" value="Glyco_hydro_5_CS"/>
</dbReference>
<feature type="signal peptide" evidence="17">
    <location>
        <begin position="1"/>
        <end position="21"/>
    </location>
</feature>
<dbReference type="GO" id="GO:0005576">
    <property type="term" value="C:extracellular region"/>
    <property type="evidence" value="ECO:0007669"/>
    <property type="project" value="TreeGrafter"/>
</dbReference>
<evidence type="ECO:0000256" key="1">
    <source>
        <dbReference type="ARBA" id="ARBA00004401"/>
    </source>
</evidence>
<dbReference type="EMBL" id="JAVRQU010000008">
    <property type="protein sequence ID" value="KAK5699544.1"/>
    <property type="molecule type" value="Genomic_DNA"/>
</dbReference>
<evidence type="ECO:0000256" key="10">
    <source>
        <dbReference type="ARBA" id="ARBA00023295"/>
    </source>
</evidence>
<keyword evidence="10 16" id="KW-0326">Glycosidase</keyword>
<feature type="chain" id="PRO_5042842295" description="glucan 1,3-beta-glucosidase" evidence="17">
    <location>
        <begin position="22"/>
        <end position="450"/>
    </location>
</feature>
<keyword evidence="11" id="KW-0961">Cell wall biogenesis/degradation</keyword>
<keyword evidence="6" id="KW-0735">Signal-anchor</keyword>
<dbReference type="GO" id="GO:0005886">
    <property type="term" value="C:plasma membrane"/>
    <property type="evidence" value="ECO:0007669"/>
    <property type="project" value="UniProtKB-SubCell"/>
</dbReference>
<evidence type="ECO:0000259" key="18">
    <source>
        <dbReference type="Pfam" id="PF00150"/>
    </source>
</evidence>
<sequence length="450" mass="49870">MHYTAATLLPVLLTLLTPTTARLHLNNRRATTLSEPIRGVNLGGWLVTEQWITPSVYDSSSANDEWHLCNEFGKEKCAERLDGHWSSFYTRSDLQDIRAAGLNAVRIPIGYWAVDLEDYEPYVSGQYPYLIRAIQWASSLGLSVLIDLHGAPGSQNGQDNSGLIGPVDFTSNTTNAERSLNVLRNLTAEFSQGMYNGTVIGIELLNEPRLNSGNFTMLDLQDFYAEGAETIQNATVDTAVNVSIHDAFWGPNYWVNYNPTNTGASQPASDLLLDTHQYYAFEPLNNLSHSQILDSVCNISQLLKRPGSGIPSTFVGEWSLETGAPPRAWSSSQDQGDDQSRRTWFRLLAEAQMVAYTPDGVGQASVGWYFWAWKTEYDIDTWSYRRGFSDGWIPSDASNTSTYAFPVLENGCVDTTYNYTAPRNPGRSGGLRVSASWILLGACLVVVKLL</sequence>
<evidence type="ECO:0000256" key="12">
    <source>
        <dbReference type="ARBA" id="ARBA00036824"/>
    </source>
</evidence>
<proteinExistence type="inferred from homology"/>
<evidence type="ECO:0000256" key="16">
    <source>
        <dbReference type="RuleBase" id="RU361153"/>
    </source>
</evidence>
<comment type="similarity">
    <text evidence="2 16">Belongs to the glycosyl hydrolase 5 (cellulase A) family.</text>
</comment>
<dbReference type="InterPro" id="IPR017853">
    <property type="entry name" value="GH"/>
</dbReference>
<evidence type="ECO:0000256" key="9">
    <source>
        <dbReference type="ARBA" id="ARBA00023180"/>
    </source>
</evidence>
<keyword evidence="3" id="KW-1003">Cell membrane</keyword>
<evidence type="ECO:0000256" key="17">
    <source>
        <dbReference type="SAM" id="SignalP"/>
    </source>
</evidence>
<gene>
    <name evidence="19" type="ORF">LTR97_005672</name>
</gene>
<dbReference type="SUPFAM" id="SSF51445">
    <property type="entry name" value="(Trans)glycosidases"/>
    <property type="match status" value="1"/>
</dbReference>
<keyword evidence="4" id="KW-0812">Transmembrane</keyword>
<dbReference type="Proteomes" id="UP001310594">
    <property type="component" value="Unassembled WGS sequence"/>
</dbReference>
<keyword evidence="5 16" id="KW-0378">Hydrolase</keyword>
<evidence type="ECO:0000256" key="11">
    <source>
        <dbReference type="ARBA" id="ARBA00023316"/>
    </source>
</evidence>
<evidence type="ECO:0000256" key="15">
    <source>
        <dbReference type="ARBA" id="ARBA00041260"/>
    </source>
</evidence>
<evidence type="ECO:0000256" key="3">
    <source>
        <dbReference type="ARBA" id="ARBA00022475"/>
    </source>
</evidence>
<dbReference type="Gene3D" id="3.20.20.80">
    <property type="entry name" value="Glycosidases"/>
    <property type="match status" value="1"/>
</dbReference>
<accession>A0AAN7WH97</accession>
<comment type="caution">
    <text evidence="19">The sequence shown here is derived from an EMBL/GenBank/DDBJ whole genome shotgun (WGS) entry which is preliminary data.</text>
</comment>
<dbReference type="GO" id="GO:0009251">
    <property type="term" value="P:glucan catabolic process"/>
    <property type="evidence" value="ECO:0007669"/>
    <property type="project" value="TreeGrafter"/>
</dbReference>
<keyword evidence="7" id="KW-1133">Transmembrane helix</keyword>
<dbReference type="AlphaFoldDB" id="A0AAN7WH97"/>
<evidence type="ECO:0000313" key="19">
    <source>
        <dbReference type="EMBL" id="KAK5699544.1"/>
    </source>
</evidence>
<keyword evidence="17" id="KW-0732">Signal</keyword>
<dbReference type="InterPro" id="IPR050386">
    <property type="entry name" value="Glycosyl_hydrolase_5"/>
</dbReference>
<evidence type="ECO:0000256" key="6">
    <source>
        <dbReference type="ARBA" id="ARBA00022968"/>
    </source>
</evidence>
<dbReference type="GO" id="GO:0009986">
    <property type="term" value="C:cell surface"/>
    <property type="evidence" value="ECO:0007669"/>
    <property type="project" value="TreeGrafter"/>
</dbReference>
<evidence type="ECO:0000256" key="5">
    <source>
        <dbReference type="ARBA" id="ARBA00022801"/>
    </source>
</evidence>
<dbReference type="PANTHER" id="PTHR31297:SF34">
    <property type="entry name" value="GLUCAN 1,3-BETA-GLUCOSIDASE 2"/>
    <property type="match status" value="1"/>
</dbReference>
<evidence type="ECO:0000256" key="4">
    <source>
        <dbReference type="ARBA" id="ARBA00022692"/>
    </source>
</evidence>
<feature type="domain" description="Glycoside hydrolase family 5" evidence="18">
    <location>
        <begin position="73"/>
        <end position="374"/>
    </location>
</feature>
<reference evidence="19" key="1">
    <citation type="submission" date="2023-08" db="EMBL/GenBank/DDBJ databases">
        <title>Black Yeasts Isolated from many extreme environments.</title>
        <authorList>
            <person name="Coleine C."/>
            <person name="Stajich J.E."/>
            <person name="Selbmann L."/>
        </authorList>
    </citation>
    <scope>NUCLEOTIDE SEQUENCE</scope>
    <source>
        <strain evidence="19">CCFEE 5810</strain>
    </source>
</reference>
<comment type="function">
    <text evidence="13">Glucosidase involved in the degradation of cellulosic biomass. Active on lichenan.</text>
</comment>
<dbReference type="EC" id="3.2.1.58" evidence="14"/>
<dbReference type="Pfam" id="PF00150">
    <property type="entry name" value="Cellulase"/>
    <property type="match status" value="1"/>
</dbReference>
<dbReference type="GO" id="GO:0071555">
    <property type="term" value="P:cell wall organization"/>
    <property type="evidence" value="ECO:0007669"/>
    <property type="project" value="UniProtKB-KW"/>
</dbReference>
<comment type="subcellular location">
    <subcellularLocation>
        <location evidence="1">Cell membrane</location>
        <topology evidence="1">Single-pass type II membrane protein</topology>
    </subcellularLocation>
</comment>
<protein>
    <recommendedName>
        <fullName evidence="14">glucan 1,3-beta-glucosidase</fullName>
        <ecNumber evidence="14">3.2.1.58</ecNumber>
    </recommendedName>
    <alternativeName>
        <fullName evidence="15">Exo-1,3-beta-glucanase D</fullName>
    </alternativeName>
</protein>
<name>A0AAN7WH97_9PEZI</name>
<organism evidence="19 20">
    <name type="scientific">Elasticomyces elasticus</name>
    <dbReference type="NCBI Taxonomy" id="574655"/>
    <lineage>
        <taxon>Eukaryota</taxon>
        <taxon>Fungi</taxon>
        <taxon>Dikarya</taxon>
        <taxon>Ascomycota</taxon>
        <taxon>Pezizomycotina</taxon>
        <taxon>Dothideomycetes</taxon>
        <taxon>Dothideomycetidae</taxon>
        <taxon>Mycosphaerellales</taxon>
        <taxon>Teratosphaeriaceae</taxon>
        <taxon>Elasticomyces</taxon>
    </lineage>
</organism>
<evidence type="ECO:0000256" key="2">
    <source>
        <dbReference type="ARBA" id="ARBA00005641"/>
    </source>
</evidence>
<comment type="catalytic activity">
    <reaction evidence="12">
        <text>Successive hydrolysis of beta-D-glucose units from the non-reducing ends of (1-&gt;3)-beta-D-glucans, releasing alpha-glucose.</text>
        <dbReference type="EC" id="3.2.1.58"/>
    </reaction>
</comment>
<keyword evidence="9" id="KW-0325">Glycoprotein</keyword>
<evidence type="ECO:0000256" key="8">
    <source>
        <dbReference type="ARBA" id="ARBA00023136"/>
    </source>
</evidence>
<dbReference type="PROSITE" id="PS00659">
    <property type="entry name" value="GLYCOSYL_HYDROL_F5"/>
    <property type="match status" value="1"/>
</dbReference>
<evidence type="ECO:0000256" key="7">
    <source>
        <dbReference type="ARBA" id="ARBA00022989"/>
    </source>
</evidence>
<evidence type="ECO:0000313" key="20">
    <source>
        <dbReference type="Proteomes" id="UP001310594"/>
    </source>
</evidence>
<evidence type="ECO:0000256" key="14">
    <source>
        <dbReference type="ARBA" id="ARBA00038929"/>
    </source>
</evidence>